<evidence type="ECO:0000313" key="1">
    <source>
        <dbReference type="EMBL" id="GAW93997.1"/>
    </source>
</evidence>
<gene>
    <name evidence="1" type="ORF">KKC1_31170</name>
</gene>
<accession>A0A1Z5HXA9</accession>
<comment type="caution">
    <text evidence="1">The sequence shown here is derived from an EMBL/GenBank/DDBJ whole genome shotgun (WGS) entry which is preliminary data.</text>
</comment>
<keyword evidence="2" id="KW-1185">Reference proteome</keyword>
<dbReference type="AlphaFoldDB" id="A0A1Z5HXA9"/>
<reference evidence="2" key="1">
    <citation type="journal article" date="2017" name="Appl. Environ. Microbiol.">
        <title>Genomic Analysis of Calderihabitans maritimus KKC1, a Thermophilic, Hydrogenogenic, Carboxydotrophic Bacterium Isolated from Marine Sediment.</title>
        <authorList>
            <person name="Omae K."/>
            <person name="Yoneda Y."/>
            <person name="Fukuyama Y."/>
            <person name="Yoshida T."/>
            <person name="Sako Y."/>
        </authorList>
    </citation>
    <scope>NUCLEOTIDE SEQUENCE [LARGE SCALE GENOMIC DNA]</scope>
    <source>
        <strain evidence="2">KKC1</strain>
    </source>
</reference>
<proteinExistence type="predicted"/>
<name>A0A1Z5HXA9_9FIRM</name>
<organism evidence="1 2">
    <name type="scientific">Calderihabitans maritimus</name>
    <dbReference type="NCBI Taxonomy" id="1246530"/>
    <lineage>
        <taxon>Bacteria</taxon>
        <taxon>Bacillati</taxon>
        <taxon>Bacillota</taxon>
        <taxon>Clostridia</taxon>
        <taxon>Neomoorellales</taxon>
        <taxon>Calderihabitantaceae</taxon>
        <taxon>Calderihabitans</taxon>
    </lineage>
</organism>
<dbReference type="EMBL" id="BDGJ01000197">
    <property type="protein sequence ID" value="GAW93997.1"/>
    <property type="molecule type" value="Genomic_DNA"/>
</dbReference>
<dbReference type="Proteomes" id="UP000197032">
    <property type="component" value="Unassembled WGS sequence"/>
</dbReference>
<protein>
    <submittedName>
        <fullName evidence="1">Transposase</fullName>
    </submittedName>
</protein>
<sequence>MPKRWKKEAVERLPQLFIGEEKNIEAMKAEYKSRIYMPKLDNAIVLVEKIWVSELSRAERMALVKWDNSNIPIKTQAKLLGIRQYSTSKRWPDLLFFRERLSAMSSKRFVP</sequence>
<evidence type="ECO:0000313" key="2">
    <source>
        <dbReference type="Proteomes" id="UP000197032"/>
    </source>
</evidence>